<dbReference type="RefSeq" id="WP_121907290.1">
    <property type="nucleotide sequence ID" value="NZ_REFC01000012.1"/>
</dbReference>
<dbReference type="AlphaFoldDB" id="A0A3L9Z3F6"/>
<proteinExistence type="predicted"/>
<reference evidence="1 2" key="1">
    <citation type="submission" date="2018-10" db="EMBL/GenBank/DDBJ databases">
        <title>Genomic Encyclopedia of Archaeal and Bacterial Type Strains, Phase II (KMG-II): from individual species to whole genera.</title>
        <authorList>
            <person name="Goeker M."/>
        </authorList>
    </citation>
    <scope>NUCLEOTIDE SEQUENCE [LARGE SCALE GENOMIC DNA]</scope>
    <source>
        <strain evidence="1 2">DSM 23424</strain>
    </source>
</reference>
<protein>
    <submittedName>
        <fullName evidence="1">Bacillithiol system protein YtxJ</fullName>
    </submittedName>
</protein>
<organism evidence="1 2">
    <name type="scientific">Ulvibacter antarcticus</name>
    <dbReference type="NCBI Taxonomy" id="442714"/>
    <lineage>
        <taxon>Bacteria</taxon>
        <taxon>Pseudomonadati</taxon>
        <taxon>Bacteroidota</taxon>
        <taxon>Flavobacteriia</taxon>
        <taxon>Flavobacteriales</taxon>
        <taxon>Flavobacteriaceae</taxon>
        <taxon>Ulvibacter</taxon>
    </lineage>
</organism>
<dbReference type="EMBL" id="REFC01000012">
    <property type="protein sequence ID" value="RMA64868.1"/>
    <property type="molecule type" value="Genomic_DNA"/>
</dbReference>
<comment type="caution">
    <text evidence="1">The sequence shown here is derived from an EMBL/GenBank/DDBJ whole genome shotgun (WGS) entry which is preliminary data.</text>
</comment>
<evidence type="ECO:0000313" key="2">
    <source>
        <dbReference type="Proteomes" id="UP000271339"/>
    </source>
</evidence>
<evidence type="ECO:0000313" key="1">
    <source>
        <dbReference type="EMBL" id="RMA64868.1"/>
    </source>
</evidence>
<name>A0A3L9Z3F6_9FLAO</name>
<keyword evidence="2" id="KW-1185">Reference proteome</keyword>
<dbReference type="SUPFAM" id="SSF52833">
    <property type="entry name" value="Thioredoxin-like"/>
    <property type="match status" value="1"/>
</dbReference>
<dbReference type="OrthoDB" id="677051at2"/>
<dbReference type="InterPro" id="IPR036249">
    <property type="entry name" value="Thioredoxin-like_sf"/>
</dbReference>
<dbReference type="InterPro" id="IPR022551">
    <property type="entry name" value="BrxC"/>
</dbReference>
<dbReference type="Pfam" id="PF11009">
    <property type="entry name" value="BrxC"/>
    <property type="match status" value="1"/>
</dbReference>
<dbReference type="Gene3D" id="3.40.30.10">
    <property type="entry name" value="Glutaredoxin"/>
    <property type="match status" value="1"/>
</dbReference>
<sequence length="131" mass="15095">MSLFGLFGSKESSEKIKETKQIPWKRLTSIDQLEEISEASKNIPVAIFKHSTRCGISKMVLRQFEASYNIEPEKLNLYFLDLLAHRDVSDEVGFKFQVMHQSPQLIVLKNTETVYHASHHSIDAVELEKFV</sequence>
<dbReference type="Proteomes" id="UP000271339">
    <property type="component" value="Unassembled WGS sequence"/>
</dbReference>
<gene>
    <name evidence="1" type="ORF">BXY75_1753</name>
</gene>
<accession>A0A3L9Z3F6</accession>
<dbReference type="NCBIfam" id="TIGR04019">
    <property type="entry name" value="B_thiol_YtxJ"/>
    <property type="match status" value="1"/>
</dbReference>